<feature type="region of interest" description="Disordered" evidence="1">
    <location>
        <begin position="1"/>
        <end position="24"/>
    </location>
</feature>
<accession>A0A5K1J7N6</accession>
<gene>
    <name evidence="2" type="ORF">KCJAJFAP_00664</name>
</gene>
<name>A0A5K1J7N6_9ACTN</name>
<dbReference type="AlphaFoldDB" id="A0A5K1J7N6"/>
<dbReference type="EMBL" id="CABWIE010000030">
    <property type="protein sequence ID" value="VWL99481.1"/>
    <property type="molecule type" value="Genomic_DNA"/>
</dbReference>
<organism evidence="2 3">
    <name type="scientific">Collinsella aerofaciens</name>
    <dbReference type="NCBI Taxonomy" id="74426"/>
    <lineage>
        <taxon>Bacteria</taxon>
        <taxon>Bacillati</taxon>
        <taxon>Actinomycetota</taxon>
        <taxon>Coriobacteriia</taxon>
        <taxon>Coriobacteriales</taxon>
        <taxon>Coriobacteriaceae</taxon>
        <taxon>Collinsella</taxon>
    </lineage>
</organism>
<keyword evidence="3" id="KW-1185">Reference proteome</keyword>
<sequence length="60" mass="6690">MVKTMRKLKQAVEEARHDDNSELGAELREMDELNERLTKIGDAMAGGISRCSKVCVRLVG</sequence>
<evidence type="ECO:0000256" key="1">
    <source>
        <dbReference type="SAM" id="MobiDB-lite"/>
    </source>
</evidence>
<dbReference type="Proteomes" id="UP000361836">
    <property type="component" value="Unassembled WGS sequence"/>
</dbReference>
<evidence type="ECO:0000313" key="2">
    <source>
        <dbReference type="EMBL" id="VWL99481.1"/>
    </source>
</evidence>
<evidence type="ECO:0000313" key="3">
    <source>
        <dbReference type="Proteomes" id="UP000361836"/>
    </source>
</evidence>
<feature type="compositionally biased region" description="Basic and acidic residues" evidence="1">
    <location>
        <begin position="10"/>
        <end position="24"/>
    </location>
</feature>
<proteinExistence type="predicted"/>
<protein>
    <submittedName>
        <fullName evidence="2">Uncharacterized protein</fullName>
    </submittedName>
</protein>
<reference evidence="2 3" key="1">
    <citation type="submission" date="2019-10" db="EMBL/GenBank/DDBJ databases">
        <authorList>
            <person name="Wolf R A."/>
        </authorList>
    </citation>
    <scope>NUCLEOTIDE SEQUENCE [LARGE SCALE GENOMIC DNA]</scope>
    <source>
        <strain evidence="2">Collinsella_aerofaciens_MC2</strain>
    </source>
</reference>